<evidence type="ECO:0000259" key="1">
    <source>
        <dbReference type="Pfam" id="PF01433"/>
    </source>
</evidence>
<dbReference type="EMBL" id="CP126663">
    <property type="protein sequence ID" value="WKA06486.1"/>
    <property type="molecule type" value="Genomic_DNA"/>
</dbReference>
<dbReference type="Proteomes" id="UP001227230">
    <property type="component" value="Chromosome 16"/>
</dbReference>
<proteinExistence type="predicted"/>
<dbReference type="InterPro" id="IPR014782">
    <property type="entry name" value="Peptidase_M1_dom"/>
</dbReference>
<dbReference type="InterPro" id="IPR042097">
    <property type="entry name" value="Aminopeptidase_N-like_N_sf"/>
</dbReference>
<evidence type="ECO:0000313" key="3">
    <source>
        <dbReference type="Proteomes" id="UP001227230"/>
    </source>
</evidence>
<sequence length="231" mass="26513">MDMPKEIFLKDYKLPDYYFDTMDLNFFCWVRRKQLSIQKRIVLPRIEGSPFPLVLDGVDLKLVSVKVNSKELKKEDYVLSSCHLTLPSLPSGHGDLEGGKHYAIWEDPFKKPCYLFALVVGQLESRDNTFVARSGRTISLRIWTPTQDVPRTVHAMYSLKASMKWDEDVFALEYDLDLFNIVAVPDFNMGDMENKSMNIFNSKLVLASPETATDADYATILGVIGHEYFHN</sequence>
<dbReference type="PANTHER" id="PTHR46322:SF1">
    <property type="entry name" value="PUROMYCIN-SENSITIVE AMINOPEPTIDASE"/>
    <property type="match status" value="1"/>
</dbReference>
<dbReference type="SUPFAM" id="SSF63737">
    <property type="entry name" value="Leukotriene A4 hydrolase N-terminal domain"/>
    <property type="match status" value="1"/>
</dbReference>
<gene>
    <name evidence="2" type="ORF">VitviT2T_024383</name>
</gene>
<name>A0ABY9DHL0_VITVI</name>
<dbReference type="Pfam" id="PF01433">
    <property type="entry name" value="Peptidase_M1"/>
    <property type="match status" value="1"/>
</dbReference>
<evidence type="ECO:0000313" key="2">
    <source>
        <dbReference type="EMBL" id="WKA06486.1"/>
    </source>
</evidence>
<dbReference type="Gene3D" id="3.30.2010.30">
    <property type="match status" value="1"/>
</dbReference>
<organism evidence="2 3">
    <name type="scientific">Vitis vinifera</name>
    <name type="common">Grape</name>
    <dbReference type="NCBI Taxonomy" id="29760"/>
    <lineage>
        <taxon>Eukaryota</taxon>
        <taxon>Viridiplantae</taxon>
        <taxon>Streptophyta</taxon>
        <taxon>Embryophyta</taxon>
        <taxon>Tracheophyta</taxon>
        <taxon>Spermatophyta</taxon>
        <taxon>Magnoliopsida</taxon>
        <taxon>eudicotyledons</taxon>
        <taxon>Gunneridae</taxon>
        <taxon>Pentapetalae</taxon>
        <taxon>rosids</taxon>
        <taxon>Vitales</taxon>
        <taxon>Vitaceae</taxon>
        <taxon>Viteae</taxon>
        <taxon>Vitis</taxon>
    </lineage>
</organism>
<protein>
    <recommendedName>
        <fullName evidence="1">Peptidase M1 membrane alanine aminopeptidase domain-containing protein</fullName>
    </recommendedName>
</protein>
<dbReference type="Gene3D" id="2.60.40.1730">
    <property type="entry name" value="tricorn interacting facor f3 domain"/>
    <property type="match status" value="2"/>
</dbReference>
<dbReference type="SUPFAM" id="SSF55486">
    <property type="entry name" value="Metalloproteases ('zincins'), catalytic domain"/>
    <property type="match status" value="1"/>
</dbReference>
<reference evidence="2 3" key="1">
    <citation type="journal article" date="2023" name="Hortic Res">
        <title>The complete reference genome for grapevine (Vitis vinifera L.) genetics and breeding.</title>
        <authorList>
            <person name="Shi X."/>
            <person name="Cao S."/>
            <person name="Wang X."/>
            <person name="Huang S."/>
            <person name="Wang Y."/>
            <person name="Liu Z."/>
            <person name="Liu W."/>
            <person name="Leng X."/>
            <person name="Peng Y."/>
            <person name="Wang N."/>
            <person name="Wang Y."/>
            <person name="Ma Z."/>
            <person name="Xu X."/>
            <person name="Zhang F."/>
            <person name="Xue H."/>
            <person name="Zhong H."/>
            <person name="Wang Y."/>
            <person name="Zhang K."/>
            <person name="Velt A."/>
            <person name="Avia K."/>
            <person name="Holtgrawe D."/>
            <person name="Grimplet J."/>
            <person name="Matus J.T."/>
            <person name="Ware D."/>
            <person name="Wu X."/>
            <person name="Wang H."/>
            <person name="Liu C."/>
            <person name="Fang Y."/>
            <person name="Rustenholz C."/>
            <person name="Cheng Z."/>
            <person name="Xiao H."/>
            <person name="Zhou Y."/>
        </authorList>
    </citation>
    <scope>NUCLEOTIDE SEQUENCE [LARGE SCALE GENOMIC DNA]</scope>
    <source>
        <strain evidence="3">cv. Pinot noir / PN40024</strain>
        <tissue evidence="2">Leaf</tissue>
    </source>
</reference>
<dbReference type="InterPro" id="IPR012779">
    <property type="entry name" value="Peptidase_M1_pepN"/>
</dbReference>
<accession>A0ABY9DHL0</accession>
<keyword evidence="3" id="KW-1185">Reference proteome</keyword>
<feature type="domain" description="Peptidase M1 membrane alanine aminopeptidase" evidence="1">
    <location>
        <begin position="157"/>
        <end position="231"/>
    </location>
</feature>
<dbReference type="PANTHER" id="PTHR46322">
    <property type="entry name" value="PUROMYCIN-SENSITIVE AMINOPEPTIDASE"/>
    <property type="match status" value="1"/>
</dbReference>